<keyword evidence="2" id="KW-0808">Transferase</keyword>
<reference evidence="2" key="1">
    <citation type="journal article" date="2020" name="mSystems">
        <title>Genome- and Community-Level Interaction Insights into Carbon Utilization and Element Cycling Functions of Hydrothermarchaeota in Hydrothermal Sediment.</title>
        <authorList>
            <person name="Zhou Z."/>
            <person name="Liu Y."/>
            <person name="Xu W."/>
            <person name="Pan J."/>
            <person name="Luo Z.H."/>
            <person name="Li M."/>
        </authorList>
    </citation>
    <scope>NUCLEOTIDE SEQUENCE</scope>
    <source>
        <strain evidence="2">HyVt-388</strain>
    </source>
</reference>
<feature type="domain" description="Aminotransferase class V" evidence="1">
    <location>
        <begin position="72"/>
        <end position="382"/>
    </location>
</feature>
<dbReference type="Proteomes" id="UP000885826">
    <property type="component" value="Unassembled WGS sequence"/>
</dbReference>
<dbReference type="PANTHER" id="PTHR43586">
    <property type="entry name" value="CYSTEINE DESULFURASE"/>
    <property type="match status" value="1"/>
</dbReference>
<dbReference type="InterPro" id="IPR015424">
    <property type="entry name" value="PyrdxlP-dep_Trfase"/>
</dbReference>
<evidence type="ECO:0000313" key="3">
    <source>
        <dbReference type="Proteomes" id="UP000885826"/>
    </source>
</evidence>
<accession>A0A9C9K028</accession>
<keyword evidence="2" id="KW-0032">Aminotransferase</keyword>
<sequence length="388" mass="44168">MKSPKRHGGGVMNRLNLESGDMDKIREEFPITKEFIYFNHGGTGPISLSGVRAVDECINTYLHQAEFDIEEYFRRVDRARSMAAEFIGALPDEITFTHNTSEGIYIALINLPLKEDDEILVMEESFPAVRYVVNHNLPYCRKVYAPFSRRDPLDVVKENFNSRLKAVVVDFVQYLSGEMIEIKRLGDFLKERGIFFVVDAIQALGAVAFNIRDCHVDFLACGAGKWLFGPTGAGFLYVNKESVPLLKKRHVGWLGAQWRSFNDCQKAPPLYPDARMFELGSRNIIGISALSANMNLLLGYGLENVARRISMLKSELRKRFTARGCEILTPEAGFQSGILTVRPREDSRAVYERLKENKVIVSLRSGYLRFSPHFYNTVEEIEKIFEVI</sequence>
<protein>
    <submittedName>
        <fullName evidence="2">Aminotransferase class V-fold PLP-dependent enzyme</fullName>
    </submittedName>
</protein>
<dbReference type="InterPro" id="IPR015422">
    <property type="entry name" value="PyrdxlP-dep_Trfase_small"/>
</dbReference>
<organism evidence="2 3">
    <name type="scientific">candidate division WOR-3 bacterium</name>
    <dbReference type="NCBI Taxonomy" id="2052148"/>
    <lineage>
        <taxon>Bacteria</taxon>
        <taxon>Bacteria division WOR-3</taxon>
    </lineage>
</organism>
<dbReference type="Gene3D" id="3.40.640.10">
    <property type="entry name" value="Type I PLP-dependent aspartate aminotransferase-like (Major domain)"/>
    <property type="match status" value="1"/>
</dbReference>
<comment type="caution">
    <text evidence="2">The sequence shown here is derived from an EMBL/GenBank/DDBJ whole genome shotgun (WGS) entry which is preliminary data.</text>
</comment>
<dbReference type="AlphaFoldDB" id="A0A9C9K028"/>
<dbReference type="Pfam" id="PF00266">
    <property type="entry name" value="Aminotran_5"/>
    <property type="match status" value="1"/>
</dbReference>
<proteinExistence type="predicted"/>
<dbReference type="InterPro" id="IPR015421">
    <property type="entry name" value="PyrdxlP-dep_Trfase_major"/>
</dbReference>
<dbReference type="EMBL" id="DRIG01000056">
    <property type="protein sequence ID" value="HEC78506.1"/>
    <property type="molecule type" value="Genomic_DNA"/>
</dbReference>
<dbReference type="PANTHER" id="PTHR43586:SF15">
    <property type="entry name" value="BLR3095 PROTEIN"/>
    <property type="match status" value="1"/>
</dbReference>
<evidence type="ECO:0000313" key="2">
    <source>
        <dbReference type="EMBL" id="HEC78506.1"/>
    </source>
</evidence>
<name>A0A9C9K028_UNCW3</name>
<dbReference type="GO" id="GO:0008483">
    <property type="term" value="F:transaminase activity"/>
    <property type="evidence" value="ECO:0007669"/>
    <property type="project" value="UniProtKB-KW"/>
</dbReference>
<dbReference type="Gene3D" id="3.90.1150.10">
    <property type="entry name" value="Aspartate Aminotransferase, domain 1"/>
    <property type="match status" value="1"/>
</dbReference>
<dbReference type="SUPFAM" id="SSF53383">
    <property type="entry name" value="PLP-dependent transferases"/>
    <property type="match status" value="1"/>
</dbReference>
<dbReference type="InterPro" id="IPR000192">
    <property type="entry name" value="Aminotrans_V_dom"/>
</dbReference>
<gene>
    <name evidence="2" type="ORF">ENI34_05105</name>
</gene>
<evidence type="ECO:0000259" key="1">
    <source>
        <dbReference type="Pfam" id="PF00266"/>
    </source>
</evidence>